<dbReference type="EnsemblMetazoa" id="SMAR012274-RA">
    <property type="protein sequence ID" value="SMAR012274-PA"/>
    <property type="gene ID" value="SMAR012274"/>
</dbReference>
<sequence>MVSGECPWSYNLTIVHSACSCSFTAGHQLTVQCSLVAVDEVVSALGSVGELDIALLFVSNGSVNVLESGALRAVRVSSLQLAQCGIREIVRDSFAGQETKLESLGLQDNALESVPSEALRSLRVLTHLDLSRNKIKFIDHAAFVGPPLQVLKLNDNPLVLHNNSLLGLESSLRNLGLRETGQERVPPAVGILRSLAFLDFAQNRVNQLDGNVFKGLKSLTALNLEQNPLTRIPPDAFQGVQNTISSLSLLSAALEEFPVEALKGLTELRVLDLGFNKLSAIPDDAFQLMSSLTLLALDGNSLKTLNVSTFQHLNSTLRGLSIGGRFLSCDCRLRWLSNWIHDLDLQVTSRERNPQFCGNPPNLRGSNFAQLSPEDLNCEPQPTIPTPTTSTTVASIVSSPKEPGTTVAAQLSTEAEPSNRTWATRLALPHKHEARLLNASKMDSTIWITWEVLSAPNNHLVPEIRVAFRLFGENQFKMSKALSPQSRQFRINNVPPNECLVVCVLIGHGDLPLNNDQCREVRSERIHTVETDKVVIIAASAAICVAVIIAVIIFVCCNRRQTLRDATIGPIDMTSTSVKVPDWDTGSVYSTRSIPRARMYHLEKSNNAVLGSLGPKYLRSQSAMGQYLNALHSNPGASLLQQQKKRSYAGSFRSLGAFEANPWSDESEETFNPYRTTGRAFK</sequence>
<protein>
    <recommendedName>
        <fullName evidence="6">LRRCT domain-containing protein</fullName>
    </recommendedName>
</protein>
<dbReference type="FunFam" id="3.80.10.10:FF:001360">
    <property type="entry name" value="Uncharacterized protein"/>
    <property type="match status" value="1"/>
</dbReference>
<dbReference type="Pfam" id="PF13855">
    <property type="entry name" value="LRR_8"/>
    <property type="match status" value="3"/>
</dbReference>
<name>T1JEM4_STRMM</name>
<proteinExistence type="predicted"/>
<keyword evidence="3" id="KW-0472">Membrane</keyword>
<dbReference type="InterPro" id="IPR003591">
    <property type="entry name" value="Leu-rich_rpt_typical-subtyp"/>
</dbReference>
<dbReference type="PANTHER" id="PTHR24369">
    <property type="entry name" value="ANTIGEN BSP, PUTATIVE-RELATED"/>
    <property type="match status" value="1"/>
</dbReference>
<dbReference type="PANTHER" id="PTHR24369:SF211">
    <property type="entry name" value="LEUCINE-RICH REPEAT-CONTAINING PROTEIN 15-LIKE"/>
    <property type="match status" value="1"/>
</dbReference>
<dbReference type="InterPro" id="IPR050541">
    <property type="entry name" value="LRR_TM_domain-containing"/>
</dbReference>
<accession>T1JEM4</accession>
<dbReference type="AlphaFoldDB" id="T1JEM4"/>
<dbReference type="PROSITE" id="PS51450">
    <property type="entry name" value="LRR"/>
    <property type="match status" value="2"/>
</dbReference>
<keyword evidence="5" id="KW-1185">Reference proteome</keyword>
<dbReference type="PhylomeDB" id="T1JEM4"/>
<evidence type="ECO:0000313" key="5">
    <source>
        <dbReference type="Proteomes" id="UP000014500"/>
    </source>
</evidence>
<dbReference type="GO" id="GO:0005886">
    <property type="term" value="C:plasma membrane"/>
    <property type="evidence" value="ECO:0007669"/>
    <property type="project" value="TreeGrafter"/>
</dbReference>
<evidence type="ECO:0000313" key="4">
    <source>
        <dbReference type="EnsemblMetazoa" id="SMAR012274-PA"/>
    </source>
</evidence>
<dbReference type="STRING" id="126957.T1JEM4"/>
<evidence type="ECO:0008006" key="6">
    <source>
        <dbReference type="Google" id="ProtNLM"/>
    </source>
</evidence>
<feature type="transmembrane region" description="Helical" evidence="3">
    <location>
        <begin position="534"/>
        <end position="557"/>
    </location>
</feature>
<dbReference type="InterPro" id="IPR001611">
    <property type="entry name" value="Leu-rich_rpt"/>
</dbReference>
<keyword evidence="3" id="KW-1133">Transmembrane helix</keyword>
<evidence type="ECO:0000256" key="3">
    <source>
        <dbReference type="SAM" id="Phobius"/>
    </source>
</evidence>
<dbReference type="HOGENOM" id="CLU_006749_0_0_1"/>
<keyword evidence="1" id="KW-0433">Leucine-rich repeat</keyword>
<dbReference type="InterPro" id="IPR032675">
    <property type="entry name" value="LRR_dom_sf"/>
</dbReference>
<reference evidence="4" key="2">
    <citation type="submission" date="2015-02" db="UniProtKB">
        <authorList>
            <consortium name="EnsemblMetazoa"/>
        </authorList>
    </citation>
    <scope>IDENTIFICATION</scope>
</reference>
<dbReference type="eggNOG" id="KOG0619">
    <property type="taxonomic scope" value="Eukaryota"/>
</dbReference>
<dbReference type="SMART" id="SM00369">
    <property type="entry name" value="LRR_TYP"/>
    <property type="match status" value="6"/>
</dbReference>
<evidence type="ECO:0000256" key="1">
    <source>
        <dbReference type="ARBA" id="ARBA00022614"/>
    </source>
</evidence>
<evidence type="ECO:0000256" key="2">
    <source>
        <dbReference type="ARBA" id="ARBA00022737"/>
    </source>
</evidence>
<keyword evidence="2" id="KW-0677">Repeat</keyword>
<dbReference type="Proteomes" id="UP000014500">
    <property type="component" value="Unassembled WGS sequence"/>
</dbReference>
<dbReference type="SUPFAM" id="SSF52058">
    <property type="entry name" value="L domain-like"/>
    <property type="match status" value="1"/>
</dbReference>
<keyword evidence="3" id="KW-0812">Transmembrane</keyword>
<organism evidence="4 5">
    <name type="scientific">Strigamia maritima</name>
    <name type="common">European centipede</name>
    <name type="synonym">Geophilus maritimus</name>
    <dbReference type="NCBI Taxonomy" id="126957"/>
    <lineage>
        <taxon>Eukaryota</taxon>
        <taxon>Metazoa</taxon>
        <taxon>Ecdysozoa</taxon>
        <taxon>Arthropoda</taxon>
        <taxon>Myriapoda</taxon>
        <taxon>Chilopoda</taxon>
        <taxon>Pleurostigmophora</taxon>
        <taxon>Geophilomorpha</taxon>
        <taxon>Linotaeniidae</taxon>
        <taxon>Strigamia</taxon>
    </lineage>
</organism>
<dbReference type="Gene3D" id="3.80.10.10">
    <property type="entry name" value="Ribonuclease Inhibitor"/>
    <property type="match status" value="2"/>
</dbReference>
<reference evidence="5" key="1">
    <citation type="submission" date="2011-05" db="EMBL/GenBank/DDBJ databases">
        <authorList>
            <person name="Richards S.R."/>
            <person name="Qu J."/>
            <person name="Jiang H."/>
            <person name="Jhangiani S.N."/>
            <person name="Agravi P."/>
            <person name="Goodspeed R."/>
            <person name="Gross S."/>
            <person name="Mandapat C."/>
            <person name="Jackson L."/>
            <person name="Mathew T."/>
            <person name="Pu L."/>
            <person name="Thornton R."/>
            <person name="Saada N."/>
            <person name="Wilczek-Boney K.B."/>
            <person name="Lee S."/>
            <person name="Kovar C."/>
            <person name="Wu Y."/>
            <person name="Scherer S.E."/>
            <person name="Worley K.C."/>
            <person name="Muzny D.M."/>
            <person name="Gibbs R."/>
        </authorList>
    </citation>
    <scope>NUCLEOTIDE SEQUENCE</scope>
    <source>
        <strain evidence="5">Brora</strain>
    </source>
</reference>
<dbReference type="OMA" id="YCANETL"/>
<dbReference type="EMBL" id="JH432127">
    <property type="status" value="NOT_ANNOTATED_CDS"/>
    <property type="molecule type" value="Genomic_DNA"/>
</dbReference>